<keyword evidence="2" id="KW-1277">Toxin-antitoxin system</keyword>
<dbReference type="Gene3D" id="6.10.10.120">
    <property type="entry name" value="Antitoxin ParD1-like"/>
    <property type="match status" value="1"/>
</dbReference>
<dbReference type="InterPro" id="IPR010985">
    <property type="entry name" value="Ribbon_hlx_hlx"/>
</dbReference>
<dbReference type="CDD" id="cd22231">
    <property type="entry name" value="RHH_NikR_HicB-like"/>
    <property type="match status" value="1"/>
</dbReference>
<dbReference type="PANTHER" id="PTHR36582">
    <property type="entry name" value="ANTITOXIN PARD"/>
    <property type="match status" value="1"/>
</dbReference>
<evidence type="ECO:0000256" key="2">
    <source>
        <dbReference type="ARBA" id="ARBA00022649"/>
    </source>
</evidence>
<evidence type="ECO:0000256" key="1">
    <source>
        <dbReference type="ARBA" id="ARBA00008580"/>
    </source>
</evidence>
<reference evidence="3" key="1">
    <citation type="submission" date="2016-08" db="EMBL/GenBank/DDBJ databases">
        <authorList>
            <person name="Seilhamer J.J."/>
        </authorList>
    </citation>
    <scope>NUCLEOTIDE SEQUENCE</scope>
    <source>
        <strain evidence="3">86</strain>
    </source>
</reference>
<gene>
    <name evidence="3" type="ORF">KL86PLE_100506</name>
</gene>
<organism evidence="3">
    <name type="scientific">uncultured Pleomorphomonas sp</name>
    <dbReference type="NCBI Taxonomy" id="442121"/>
    <lineage>
        <taxon>Bacteria</taxon>
        <taxon>Pseudomonadati</taxon>
        <taxon>Pseudomonadota</taxon>
        <taxon>Alphaproteobacteria</taxon>
        <taxon>Hyphomicrobiales</taxon>
        <taxon>Pleomorphomonadaceae</taxon>
        <taxon>Pleomorphomonas</taxon>
        <taxon>environmental samples</taxon>
    </lineage>
</organism>
<evidence type="ECO:0000313" key="3">
    <source>
        <dbReference type="EMBL" id="SCM72211.1"/>
    </source>
</evidence>
<dbReference type="EMBL" id="FMJD01000002">
    <property type="protein sequence ID" value="SCM72211.1"/>
    <property type="molecule type" value="Genomic_DNA"/>
</dbReference>
<name>A0A212L3T8_9HYPH</name>
<sequence>MKPAGQMTITLTDELEQFVRSEVNEGAFASNSEYIRELVRERYRKKMARDEKLKALDAALARGIADADAGRGLPLKEAFQHIRATLGLPSD</sequence>
<proteinExistence type="inferred from homology"/>
<dbReference type="Pfam" id="PF03693">
    <property type="entry name" value="ParD_antitoxin"/>
    <property type="match status" value="1"/>
</dbReference>
<accession>A0A212L3T8</accession>
<dbReference type="SUPFAM" id="SSF47598">
    <property type="entry name" value="Ribbon-helix-helix"/>
    <property type="match status" value="1"/>
</dbReference>
<dbReference type="GO" id="GO:0006355">
    <property type="term" value="P:regulation of DNA-templated transcription"/>
    <property type="evidence" value="ECO:0007669"/>
    <property type="project" value="InterPro"/>
</dbReference>
<dbReference type="NCBIfam" id="TIGR02606">
    <property type="entry name" value="antidote_CC2985"/>
    <property type="match status" value="1"/>
</dbReference>
<dbReference type="PANTHER" id="PTHR36582:SF2">
    <property type="entry name" value="ANTITOXIN PARD"/>
    <property type="match status" value="1"/>
</dbReference>
<dbReference type="InterPro" id="IPR022789">
    <property type="entry name" value="ParD"/>
</dbReference>
<comment type="similarity">
    <text evidence="1">Belongs to the ParD antitoxin family.</text>
</comment>
<dbReference type="AlphaFoldDB" id="A0A212L3T8"/>
<dbReference type="InterPro" id="IPR038296">
    <property type="entry name" value="ParD_sf"/>
</dbReference>
<protein>
    <submittedName>
        <fullName evidence="3">Transcriptional regulator</fullName>
    </submittedName>
</protein>